<dbReference type="KEGG" id="sbar:H5V43_11050"/>
<dbReference type="GO" id="GO:0005737">
    <property type="term" value="C:cytoplasm"/>
    <property type="evidence" value="ECO:0007669"/>
    <property type="project" value="TreeGrafter"/>
</dbReference>
<protein>
    <submittedName>
        <fullName evidence="3">FAD-binding oxidoreductase</fullName>
    </submittedName>
</protein>
<dbReference type="Proteomes" id="UP000593663">
    <property type="component" value="Chromosome 1"/>
</dbReference>
<dbReference type="SUPFAM" id="SSF51971">
    <property type="entry name" value="Nucleotide-binding domain"/>
    <property type="match status" value="1"/>
</dbReference>
<dbReference type="RefSeq" id="WP_025548345.1">
    <property type="nucleotide sequence ID" value="NZ_BATN01000021.1"/>
</dbReference>
<dbReference type="Gene3D" id="3.30.9.10">
    <property type="entry name" value="D-Amino Acid Oxidase, subunit A, domain 2"/>
    <property type="match status" value="1"/>
</dbReference>
<name>A0A7M2GEX0_SPHSA</name>
<dbReference type="GO" id="GO:0016491">
    <property type="term" value="F:oxidoreductase activity"/>
    <property type="evidence" value="ECO:0007669"/>
    <property type="project" value="UniProtKB-KW"/>
</dbReference>
<dbReference type="Pfam" id="PF01266">
    <property type="entry name" value="DAO"/>
    <property type="match status" value="1"/>
</dbReference>
<dbReference type="AlphaFoldDB" id="A0A7M2GEX0"/>
<sequence>MKMMSYWLDTTKPFASGAPGGPHGTADVAVVGAGFTGLSAALALAKKGAKVVVLEADRVAGAASGRNGGMCNNGFAQDYAGMVGKLGRERANMLYRAFDAGVDKVESIIAAEGIDCHFARVGKLKLAAKPEHYDRIVRSQELLAREVDPETRLVPRSDMRGEIGSDHYFGGMLYEKGANMHMGEFGQGLAEAAARHGVLIHEYNPVIGMKRLAGQAHELKTPQGTVRASQVLLATGTSAVGPLGWFRRRIVPIGAFLIATEPLPVDLLDRLTPHRRNTTDTRNFVSYFRTSPDNRIIFGGRARFSGRSDAASDAKSGVILRQSMVSVFPELADARIDYCWGGMVDMTRDRLPRAGERDGLFYSMGYSGHGTHMATYMGAIMAEVLDGRADLNPWRDFDWPAIPGHFGKPWFLPFVGAYYRYQDLVK</sequence>
<dbReference type="EMBL" id="CP060035">
    <property type="protein sequence ID" value="QOT70672.1"/>
    <property type="molecule type" value="Genomic_DNA"/>
</dbReference>
<reference evidence="4" key="1">
    <citation type="submission" date="2020-08" db="EMBL/GenBank/DDBJ databases">
        <title>Complete genome sequence of Sphingobium barthaii strain KK22, a high-molecular-weight polycyclic aromatic hydrocarbon-degrading soil bacterium.</title>
        <authorList>
            <person name="Mori J.F."/>
            <person name="Kanaly R.A."/>
        </authorList>
    </citation>
    <scope>NUCLEOTIDE SEQUENCE [LARGE SCALE GENOMIC DNA]</scope>
    <source>
        <strain evidence="4">KK22</strain>
    </source>
</reference>
<evidence type="ECO:0000313" key="4">
    <source>
        <dbReference type="Proteomes" id="UP000593663"/>
    </source>
</evidence>
<gene>
    <name evidence="3" type="ORF">H5V43_11050</name>
</gene>
<evidence type="ECO:0000256" key="1">
    <source>
        <dbReference type="ARBA" id="ARBA00023002"/>
    </source>
</evidence>
<dbReference type="InterPro" id="IPR006076">
    <property type="entry name" value="FAD-dep_OxRdtase"/>
</dbReference>
<dbReference type="Gene3D" id="3.50.50.60">
    <property type="entry name" value="FAD/NAD(P)-binding domain"/>
    <property type="match status" value="1"/>
</dbReference>
<keyword evidence="1" id="KW-0560">Oxidoreductase</keyword>
<dbReference type="PANTHER" id="PTHR13847">
    <property type="entry name" value="SARCOSINE DEHYDROGENASE-RELATED"/>
    <property type="match status" value="1"/>
</dbReference>
<accession>A0A7M2GEX0</accession>
<proteinExistence type="predicted"/>
<dbReference type="InterPro" id="IPR036188">
    <property type="entry name" value="FAD/NAD-bd_sf"/>
</dbReference>
<dbReference type="PANTHER" id="PTHR13847:SF281">
    <property type="entry name" value="FAD DEPENDENT OXIDOREDUCTASE DOMAIN-CONTAINING PROTEIN"/>
    <property type="match status" value="1"/>
</dbReference>
<evidence type="ECO:0000259" key="2">
    <source>
        <dbReference type="Pfam" id="PF01266"/>
    </source>
</evidence>
<organism evidence="3 4">
    <name type="scientific">Sphingobium fuliginis (strain ATCC 27551)</name>
    <dbReference type="NCBI Taxonomy" id="336203"/>
    <lineage>
        <taxon>Bacteria</taxon>
        <taxon>Pseudomonadati</taxon>
        <taxon>Pseudomonadota</taxon>
        <taxon>Alphaproteobacteria</taxon>
        <taxon>Sphingomonadales</taxon>
        <taxon>Sphingomonadaceae</taxon>
        <taxon>Sphingobium</taxon>
    </lineage>
</organism>
<feature type="domain" description="FAD dependent oxidoreductase" evidence="2">
    <location>
        <begin position="27"/>
        <end position="383"/>
    </location>
</feature>
<evidence type="ECO:0000313" key="3">
    <source>
        <dbReference type="EMBL" id="QOT70672.1"/>
    </source>
</evidence>